<dbReference type="KEGG" id="cfi:Celf_0281"/>
<evidence type="ECO:0008006" key="4">
    <source>
        <dbReference type="Google" id="ProtNLM"/>
    </source>
</evidence>
<dbReference type="HOGENOM" id="CLU_107505_0_0_11"/>
<gene>
    <name evidence="2" type="ordered locus">Celf_0281</name>
</gene>
<feature type="transmembrane region" description="Helical" evidence="1">
    <location>
        <begin position="121"/>
        <end position="144"/>
    </location>
</feature>
<keyword evidence="1" id="KW-0472">Membrane</keyword>
<dbReference type="eggNOG" id="ENOG5033M60">
    <property type="taxonomic scope" value="Bacteria"/>
</dbReference>
<accession>F4H6B4</accession>
<dbReference type="STRING" id="590998.Celf_0281"/>
<proteinExistence type="predicted"/>
<organism evidence="2 3">
    <name type="scientific">Cellulomonas fimi (strain ATCC 484 / DSM 20113 / JCM 1341 / CCUG 24087 / LMG 16345 / NBRC 15513 / NCIMB 8980 / NCTC 7547 / NRS-133)</name>
    <dbReference type="NCBI Taxonomy" id="590998"/>
    <lineage>
        <taxon>Bacteria</taxon>
        <taxon>Bacillati</taxon>
        <taxon>Actinomycetota</taxon>
        <taxon>Actinomycetes</taxon>
        <taxon>Micrococcales</taxon>
        <taxon>Cellulomonadaceae</taxon>
        <taxon>Cellulomonas</taxon>
    </lineage>
</organism>
<name>F4H6B4_CELFA</name>
<dbReference type="Pfam" id="PF13346">
    <property type="entry name" value="ABC2_membrane_5"/>
    <property type="match status" value="1"/>
</dbReference>
<feature type="transmembrane region" description="Helical" evidence="1">
    <location>
        <begin position="192"/>
        <end position="211"/>
    </location>
</feature>
<evidence type="ECO:0000256" key="1">
    <source>
        <dbReference type="SAM" id="Phobius"/>
    </source>
</evidence>
<feature type="transmembrane region" description="Helical" evidence="1">
    <location>
        <begin position="18"/>
        <end position="35"/>
    </location>
</feature>
<dbReference type="Proteomes" id="UP000008460">
    <property type="component" value="Chromosome"/>
</dbReference>
<feature type="transmembrane region" description="Helical" evidence="1">
    <location>
        <begin position="41"/>
        <end position="60"/>
    </location>
</feature>
<dbReference type="RefSeq" id="WP_013769456.1">
    <property type="nucleotide sequence ID" value="NC_015514.1"/>
</dbReference>
<reference evidence="2 3" key="1">
    <citation type="submission" date="2011-04" db="EMBL/GenBank/DDBJ databases">
        <title>Complete sequence of Cellulomonas fimi ATCC 484.</title>
        <authorList>
            <consortium name="US DOE Joint Genome Institute"/>
            <person name="Lucas S."/>
            <person name="Han J."/>
            <person name="Lapidus A."/>
            <person name="Cheng J.-F."/>
            <person name="Goodwin L."/>
            <person name="Pitluck S."/>
            <person name="Peters L."/>
            <person name="Chertkov O."/>
            <person name="Detter J.C."/>
            <person name="Han C."/>
            <person name="Tapia R."/>
            <person name="Land M."/>
            <person name="Hauser L."/>
            <person name="Kyrpides N."/>
            <person name="Ivanova N."/>
            <person name="Ovchinnikova G."/>
            <person name="Pagani I."/>
            <person name="Mead D."/>
            <person name="Brumm P."/>
            <person name="Woyke T."/>
        </authorList>
    </citation>
    <scope>NUCLEOTIDE SEQUENCE [LARGE SCALE GENOMIC DNA]</scope>
    <source>
        <strain evidence="3">ATCC 484 / DSM 20113 / JCM 1341 / NBRC 15513 / NCIMB 8980 / NCTC 7547</strain>
    </source>
</reference>
<sequence length="220" mass="22662">MTGLVAAVRLDVLTVRPYARQLLLVVAAVAWIALMSGPPTAVVASGSVFAALVAAYPFAIGDKHDLDTLRAVLPVARGTHVRARYAGSLALYVVALAVCVALALGTSVARHTPPALGELGTVVAVGYALYALLVGLQLPVYYALGYTRGRMVAYLPLVVLSAAVAGSAAVLGDRAPDLDAWLTTRPASLVPALLVGGTALLVLSCAVSLRLDARRAAQQR</sequence>
<feature type="transmembrane region" description="Helical" evidence="1">
    <location>
        <begin position="151"/>
        <end position="172"/>
    </location>
</feature>
<evidence type="ECO:0000313" key="3">
    <source>
        <dbReference type="Proteomes" id="UP000008460"/>
    </source>
</evidence>
<keyword evidence="3" id="KW-1185">Reference proteome</keyword>
<keyword evidence="1" id="KW-1133">Transmembrane helix</keyword>
<dbReference type="EMBL" id="CP002666">
    <property type="protein sequence ID" value="AEE44426.1"/>
    <property type="molecule type" value="Genomic_DNA"/>
</dbReference>
<evidence type="ECO:0000313" key="2">
    <source>
        <dbReference type="EMBL" id="AEE44426.1"/>
    </source>
</evidence>
<feature type="transmembrane region" description="Helical" evidence="1">
    <location>
        <begin position="89"/>
        <end position="109"/>
    </location>
</feature>
<keyword evidence="1" id="KW-0812">Transmembrane</keyword>
<dbReference type="InterPro" id="IPR025699">
    <property type="entry name" value="ABC2_memb-like"/>
</dbReference>
<dbReference type="AlphaFoldDB" id="F4H6B4"/>
<protein>
    <recommendedName>
        <fullName evidence="4">ABC-2 transporter permease</fullName>
    </recommendedName>
</protein>